<evidence type="ECO:0000313" key="2">
    <source>
        <dbReference type="Proteomes" id="UP001055439"/>
    </source>
</evidence>
<evidence type="ECO:0000313" key="1">
    <source>
        <dbReference type="EMBL" id="URE09809.1"/>
    </source>
</evidence>
<protein>
    <submittedName>
        <fullName evidence="1">Uncharacterized protein</fullName>
    </submittedName>
</protein>
<dbReference type="Proteomes" id="UP001055439">
    <property type="component" value="Chromosome 6"/>
</dbReference>
<accession>A0A9E7G7C7</accession>
<organism evidence="1 2">
    <name type="scientific">Musa troglodytarum</name>
    <name type="common">fe'i banana</name>
    <dbReference type="NCBI Taxonomy" id="320322"/>
    <lineage>
        <taxon>Eukaryota</taxon>
        <taxon>Viridiplantae</taxon>
        <taxon>Streptophyta</taxon>
        <taxon>Embryophyta</taxon>
        <taxon>Tracheophyta</taxon>
        <taxon>Spermatophyta</taxon>
        <taxon>Magnoliopsida</taxon>
        <taxon>Liliopsida</taxon>
        <taxon>Zingiberales</taxon>
        <taxon>Musaceae</taxon>
        <taxon>Musa</taxon>
    </lineage>
</organism>
<gene>
    <name evidence="1" type="ORF">MUK42_34510</name>
</gene>
<proteinExistence type="predicted"/>
<name>A0A9E7G7C7_9LILI</name>
<sequence length="255" mass="27913">MDKEATGEFILTTEPSTNEISHCFDSTEAHICYKGRKMLQWWGFGSHRQLLNFHKVIYFSFARTKRCSDRDLGNTDDYLGNDLIWHGSKPCSSLVNEKRVSSVSKQSADTAQQILLIPSTDLIAQVKDSHSAARTSFRPVPTAGVRSCGILVAPPSLTTHSSAIFAAASVAVLLSRISFSISAFGSLILRRMVPSLPSSASTAAVVVFPVTKMSDMVRRVSMRLSSRSLALRCIDPDQALRGARWSGTRGSSTRK</sequence>
<dbReference type="EMBL" id="CP097508">
    <property type="protein sequence ID" value="URE09809.1"/>
    <property type="molecule type" value="Genomic_DNA"/>
</dbReference>
<keyword evidence="2" id="KW-1185">Reference proteome</keyword>
<reference evidence="1" key="1">
    <citation type="submission" date="2022-05" db="EMBL/GenBank/DDBJ databases">
        <title>The Musa troglodytarum L. genome provides insights into the mechanism of non-climacteric behaviour and enrichment of carotenoids.</title>
        <authorList>
            <person name="Wang J."/>
        </authorList>
    </citation>
    <scope>NUCLEOTIDE SEQUENCE</scope>
    <source>
        <tissue evidence="1">Leaf</tissue>
    </source>
</reference>
<dbReference type="AlphaFoldDB" id="A0A9E7G7C7"/>